<accession>A0A3S5FH86</accession>
<reference evidence="2" key="1">
    <citation type="submission" date="2018-11" db="EMBL/GenBank/DDBJ databases">
        <authorList>
            <consortium name="Pathogen Informatics"/>
        </authorList>
    </citation>
    <scope>NUCLEOTIDE SEQUENCE</scope>
</reference>
<proteinExistence type="predicted"/>
<keyword evidence="3" id="KW-1185">Reference proteome</keyword>
<feature type="region of interest" description="Disordered" evidence="1">
    <location>
        <begin position="1"/>
        <end position="42"/>
    </location>
</feature>
<comment type="caution">
    <text evidence="2">The sequence shown here is derived from an EMBL/GenBank/DDBJ whole genome shotgun (WGS) entry which is preliminary data.</text>
</comment>
<evidence type="ECO:0000313" key="2">
    <source>
        <dbReference type="EMBL" id="VEL42927.1"/>
    </source>
</evidence>
<dbReference type="AlphaFoldDB" id="A0A3S5FH86"/>
<evidence type="ECO:0000313" key="3">
    <source>
        <dbReference type="Proteomes" id="UP000784294"/>
    </source>
</evidence>
<dbReference type="EMBL" id="CAAALY010277640">
    <property type="protein sequence ID" value="VEL42927.1"/>
    <property type="molecule type" value="Genomic_DNA"/>
</dbReference>
<name>A0A3S5FH86_9PLAT</name>
<evidence type="ECO:0000256" key="1">
    <source>
        <dbReference type="SAM" id="MobiDB-lite"/>
    </source>
</evidence>
<feature type="compositionally biased region" description="Polar residues" evidence="1">
    <location>
        <begin position="76"/>
        <end position="88"/>
    </location>
</feature>
<feature type="compositionally biased region" description="Polar residues" evidence="1">
    <location>
        <begin position="15"/>
        <end position="34"/>
    </location>
</feature>
<organism evidence="2 3">
    <name type="scientific">Protopolystoma xenopodis</name>
    <dbReference type="NCBI Taxonomy" id="117903"/>
    <lineage>
        <taxon>Eukaryota</taxon>
        <taxon>Metazoa</taxon>
        <taxon>Spiralia</taxon>
        <taxon>Lophotrochozoa</taxon>
        <taxon>Platyhelminthes</taxon>
        <taxon>Monogenea</taxon>
        <taxon>Polyopisthocotylea</taxon>
        <taxon>Polystomatidea</taxon>
        <taxon>Polystomatidae</taxon>
        <taxon>Protopolystoma</taxon>
    </lineage>
</organism>
<dbReference type="Proteomes" id="UP000784294">
    <property type="component" value="Unassembled WGS sequence"/>
</dbReference>
<feature type="region of interest" description="Disordered" evidence="1">
    <location>
        <begin position="59"/>
        <end position="113"/>
    </location>
</feature>
<protein>
    <submittedName>
        <fullName evidence="2">Uncharacterized protein</fullName>
    </submittedName>
</protein>
<gene>
    <name evidence="2" type="ORF">PXEA_LOCUS36367</name>
</gene>
<sequence length="202" mass="21331">MCPGTSSLPKHRSQSSDGTPWTTSQRHSTPSRTRSGLVGQGINEPLQVVSAISGAQSAYASAYSGPPPGAARDTVKSTTQPLSEVSNNLHKRPLARQSGASGPIPSRLPYRSVQTNSSPQNAGFGILDVQQKLLLALLLSLQECILHSASTAVPSPWGFSQWRLLLLSTTCCAFSLTGMHGSPHLAILAVKLSSTLLCWYGP</sequence>